<evidence type="ECO:0000256" key="1">
    <source>
        <dbReference type="SAM" id="MobiDB-lite"/>
    </source>
</evidence>
<dbReference type="GO" id="GO:0000150">
    <property type="term" value="F:DNA strand exchange activity"/>
    <property type="evidence" value="ECO:0007669"/>
    <property type="project" value="InterPro"/>
</dbReference>
<dbReference type="OrthoDB" id="7735915at2"/>
<feature type="region of interest" description="Disordered" evidence="1">
    <location>
        <begin position="29"/>
        <end position="54"/>
    </location>
</feature>
<sequence>MACDPPDIEELRARVLSLSASAASRPLIGEASRVAQRRHTRRGDAGRSRSTPARAVAYVRTSTKHQQYSIENQSDATRRYAGQRRIKIARTCAD</sequence>
<accession>A0A327M219</accession>
<dbReference type="EMBL" id="QLIX01000019">
    <property type="protein sequence ID" value="RAI57311.1"/>
    <property type="molecule type" value="Genomic_DNA"/>
</dbReference>
<dbReference type="Proteomes" id="UP000249065">
    <property type="component" value="Unassembled WGS sequence"/>
</dbReference>
<reference evidence="4" key="1">
    <citation type="submission" date="2018-06" db="EMBL/GenBank/DDBJ databases">
        <authorList>
            <person name="Khan S.A."/>
        </authorList>
    </citation>
    <scope>NUCLEOTIDE SEQUENCE [LARGE SCALE GENOMIC DNA]</scope>
    <source>
        <strain evidence="4">DB-1506</strain>
    </source>
</reference>
<gene>
    <name evidence="3" type="ORF">DOO78_19560</name>
</gene>
<keyword evidence="4" id="KW-1185">Reference proteome</keyword>
<organism evidence="3 4">
    <name type="scientific">Roseicella frigidaeris</name>
    <dbReference type="NCBI Taxonomy" id="2230885"/>
    <lineage>
        <taxon>Bacteria</taxon>
        <taxon>Pseudomonadati</taxon>
        <taxon>Pseudomonadota</taxon>
        <taxon>Alphaproteobacteria</taxon>
        <taxon>Acetobacterales</taxon>
        <taxon>Roseomonadaceae</taxon>
        <taxon>Roseicella</taxon>
    </lineage>
</organism>
<name>A0A327M219_9PROT</name>
<evidence type="ECO:0000259" key="2">
    <source>
        <dbReference type="Pfam" id="PF00239"/>
    </source>
</evidence>
<dbReference type="GO" id="GO:0003677">
    <property type="term" value="F:DNA binding"/>
    <property type="evidence" value="ECO:0007669"/>
    <property type="project" value="InterPro"/>
</dbReference>
<feature type="domain" description="Resolvase/invertase-type recombinase catalytic" evidence="2">
    <location>
        <begin position="55"/>
        <end position="94"/>
    </location>
</feature>
<dbReference type="InterPro" id="IPR036162">
    <property type="entry name" value="Resolvase-like_N_sf"/>
</dbReference>
<evidence type="ECO:0000313" key="4">
    <source>
        <dbReference type="Proteomes" id="UP000249065"/>
    </source>
</evidence>
<protein>
    <recommendedName>
        <fullName evidence="2">Resolvase/invertase-type recombinase catalytic domain-containing protein</fullName>
    </recommendedName>
</protein>
<dbReference type="InterPro" id="IPR006119">
    <property type="entry name" value="Resolv_N"/>
</dbReference>
<dbReference type="Pfam" id="PF00239">
    <property type="entry name" value="Resolvase"/>
    <property type="match status" value="1"/>
</dbReference>
<evidence type="ECO:0000313" key="3">
    <source>
        <dbReference type="EMBL" id="RAI57311.1"/>
    </source>
</evidence>
<proteinExistence type="predicted"/>
<comment type="caution">
    <text evidence="3">The sequence shown here is derived from an EMBL/GenBank/DDBJ whole genome shotgun (WGS) entry which is preliminary data.</text>
</comment>
<dbReference type="AlphaFoldDB" id="A0A327M219"/>
<dbReference type="Gene3D" id="3.40.50.1390">
    <property type="entry name" value="Resolvase, N-terminal catalytic domain"/>
    <property type="match status" value="1"/>
</dbReference>